<organism evidence="2">
    <name type="scientific">marine metagenome</name>
    <dbReference type="NCBI Taxonomy" id="408172"/>
    <lineage>
        <taxon>unclassified sequences</taxon>
        <taxon>metagenomes</taxon>
        <taxon>ecological metagenomes</taxon>
    </lineage>
</organism>
<accession>A0A382GSA2</accession>
<dbReference type="NCBIfam" id="TIGR01033">
    <property type="entry name" value="YebC/PmpR family DNA-binding transcriptional regulator"/>
    <property type="match status" value="1"/>
</dbReference>
<dbReference type="EMBL" id="UINC01056707">
    <property type="protein sequence ID" value="SVB77051.1"/>
    <property type="molecule type" value="Genomic_DNA"/>
</dbReference>
<protein>
    <recommendedName>
        <fullName evidence="1">TACO1/YebC-like second and third domain-containing protein</fullName>
    </recommendedName>
</protein>
<evidence type="ECO:0000313" key="2">
    <source>
        <dbReference type="EMBL" id="SVB77051.1"/>
    </source>
</evidence>
<dbReference type="SUPFAM" id="SSF75625">
    <property type="entry name" value="YebC-like"/>
    <property type="match status" value="1"/>
</dbReference>
<dbReference type="InterPro" id="IPR048300">
    <property type="entry name" value="TACO1_YebC-like_2nd/3rd_dom"/>
</dbReference>
<dbReference type="PANTHER" id="PTHR12532">
    <property type="entry name" value="TRANSLATIONAL ACTIVATOR OF CYTOCHROME C OXIDASE 1"/>
    <property type="match status" value="1"/>
</dbReference>
<dbReference type="InterPro" id="IPR026564">
    <property type="entry name" value="Transcrip_reg_TACO1-like_dom3"/>
</dbReference>
<dbReference type="InterPro" id="IPR002876">
    <property type="entry name" value="Transcrip_reg_TACO1-like"/>
</dbReference>
<dbReference type="Pfam" id="PF01709">
    <property type="entry name" value="Transcrip_reg"/>
    <property type="match status" value="1"/>
</dbReference>
<proteinExistence type="predicted"/>
<evidence type="ECO:0000259" key="1">
    <source>
        <dbReference type="Pfam" id="PF01709"/>
    </source>
</evidence>
<sequence>ERAIKKGAGEMDGVSYEEILYEGYGPHNVALIVEALTDNRNRTIASVRHAFSKGGGNLGSSNSVQYMFERIGMIRVSKSEIEEDALTEIILEAGAEDIQSDDPNEFQVMTNTSDFDEVRAQLEESNVPMLSAEIIWNPQNRVEIDEPQKAQQVIKLIDMLEDDDDVQSVHSNFDITDDVMAEMA</sequence>
<name>A0A382GSA2_9ZZZZ</name>
<dbReference type="AlphaFoldDB" id="A0A382GSA2"/>
<reference evidence="2" key="1">
    <citation type="submission" date="2018-05" db="EMBL/GenBank/DDBJ databases">
        <authorList>
            <person name="Lanie J.A."/>
            <person name="Ng W.-L."/>
            <person name="Kazmierczak K.M."/>
            <person name="Andrzejewski T.M."/>
            <person name="Davidsen T.M."/>
            <person name="Wayne K.J."/>
            <person name="Tettelin H."/>
            <person name="Glass J.I."/>
            <person name="Rusch D."/>
            <person name="Podicherti R."/>
            <person name="Tsui H.-C.T."/>
            <person name="Winkler M.E."/>
        </authorList>
    </citation>
    <scope>NUCLEOTIDE SEQUENCE</scope>
</reference>
<gene>
    <name evidence="2" type="ORF">METZ01_LOCUS229905</name>
</gene>
<dbReference type="PANTHER" id="PTHR12532:SF6">
    <property type="entry name" value="TRANSCRIPTIONAL REGULATORY PROTEIN YEBC-RELATED"/>
    <property type="match status" value="1"/>
</dbReference>
<dbReference type="GO" id="GO:0005829">
    <property type="term" value="C:cytosol"/>
    <property type="evidence" value="ECO:0007669"/>
    <property type="project" value="TreeGrafter"/>
</dbReference>
<dbReference type="InterPro" id="IPR029072">
    <property type="entry name" value="YebC-like"/>
</dbReference>
<dbReference type="Gene3D" id="3.30.70.980">
    <property type="match status" value="2"/>
</dbReference>
<feature type="non-terminal residue" evidence="2">
    <location>
        <position position="1"/>
    </location>
</feature>
<feature type="domain" description="TACO1/YebC-like second and third" evidence="1">
    <location>
        <begin position="16"/>
        <end position="173"/>
    </location>
</feature>